<keyword evidence="3" id="KW-1185">Reference proteome</keyword>
<dbReference type="AlphaFoldDB" id="A0A9P5YAA2"/>
<dbReference type="OrthoDB" id="3051995at2759"/>
<feature type="region of interest" description="Disordered" evidence="1">
    <location>
        <begin position="1"/>
        <end position="40"/>
    </location>
</feature>
<proteinExistence type="predicted"/>
<dbReference type="EMBL" id="MU150249">
    <property type="protein sequence ID" value="KAF9465148.1"/>
    <property type="molecule type" value="Genomic_DNA"/>
</dbReference>
<accession>A0A9P5YAA2</accession>
<name>A0A9P5YAA2_9AGAR</name>
<evidence type="ECO:0000313" key="3">
    <source>
        <dbReference type="Proteomes" id="UP000807353"/>
    </source>
</evidence>
<feature type="compositionally biased region" description="Low complexity" evidence="1">
    <location>
        <begin position="1"/>
        <end position="26"/>
    </location>
</feature>
<gene>
    <name evidence="2" type="ORF">BDZ94DRAFT_1254656</name>
</gene>
<sequence length="105" mass="11549">MSEYDTLTPNSSTSSLSSSLPKSDSPFPAVEANSPSSPRTLRERCGVTFFISFAPPNFGGPPKGHLEPRANNLPRRRKGVQFKPVAVDHDMKEFEFFSPPQPSLL</sequence>
<evidence type="ECO:0000313" key="2">
    <source>
        <dbReference type="EMBL" id="KAF9465148.1"/>
    </source>
</evidence>
<evidence type="ECO:0000256" key="1">
    <source>
        <dbReference type="SAM" id="MobiDB-lite"/>
    </source>
</evidence>
<comment type="caution">
    <text evidence="2">The sequence shown here is derived from an EMBL/GenBank/DDBJ whole genome shotgun (WGS) entry which is preliminary data.</text>
</comment>
<reference evidence="2" key="1">
    <citation type="submission" date="2020-11" db="EMBL/GenBank/DDBJ databases">
        <authorList>
            <consortium name="DOE Joint Genome Institute"/>
            <person name="Ahrendt S."/>
            <person name="Riley R."/>
            <person name="Andreopoulos W."/>
            <person name="Labutti K."/>
            <person name="Pangilinan J."/>
            <person name="Ruiz-Duenas F.J."/>
            <person name="Barrasa J.M."/>
            <person name="Sanchez-Garcia M."/>
            <person name="Camarero S."/>
            <person name="Miyauchi S."/>
            <person name="Serrano A."/>
            <person name="Linde D."/>
            <person name="Babiker R."/>
            <person name="Drula E."/>
            <person name="Ayuso-Fernandez I."/>
            <person name="Pacheco R."/>
            <person name="Padilla G."/>
            <person name="Ferreira P."/>
            <person name="Barriuso J."/>
            <person name="Kellner H."/>
            <person name="Castanera R."/>
            <person name="Alfaro M."/>
            <person name="Ramirez L."/>
            <person name="Pisabarro A.G."/>
            <person name="Kuo A."/>
            <person name="Tritt A."/>
            <person name="Lipzen A."/>
            <person name="He G."/>
            <person name="Yan M."/>
            <person name="Ng V."/>
            <person name="Cullen D."/>
            <person name="Martin F."/>
            <person name="Rosso M.-N."/>
            <person name="Henrissat B."/>
            <person name="Hibbett D."/>
            <person name="Martinez A.T."/>
            <person name="Grigoriev I.V."/>
        </authorList>
    </citation>
    <scope>NUCLEOTIDE SEQUENCE</scope>
    <source>
        <strain evidence="2">CBS 247.69</strain>
    </source>
</reference>
<protein>
    <submittedName>
        <fullName evidence="2">Uncharacterized protein</fullName>
    </submittedName>
</protein>
<organism evidence="2 3">
    <name type="scientific">Collybia nuda</name>
    <dbReference type="NCBI Taxonomy" id="64659"/>
    <lineage>
        <taxon>Eukaryota</taxon>
        <taxon>Fungi</taxon>
        <taxon>Dikarya</taxon>
        <taxon>Basidiomycota</taxon>
        <taxon>Agaricomycotina</taxon>
        <taxon>Agaricomycetes</taxon>
        <taxon>Agaricomycetidae</taxon>
        <taxon>Agaricales</taxon>
        <taxon>Tricholomatineae</taxon>
        <taxon>Clitocybaceae</taxon>
        <taxon>Collybia</taxon>
    </lineage>
</organism>
<dbReference type="Proteomes" id="UP000807353">
    <property type="component" value="Unassembled WGS sequence"/>
</dbReference>